<dbReference type="EMBL" id="FN545227">
    <property type="protein sequence ID" value="CBA74333.1"/>
    <property type="molecule type" value="Genomic_DNA"/>
</dbReference>
<gene>
    <name evidence="1" type="ORF">ARN_22250</name>
</gene>
<sequence length="147" mass="15917">MKNITGDYENIKATDQHELSKITDRSVVGSSLTQEQARNIGNSFAEFGAVAKNAGGIQTINDQASRFMKVYRENGGTGTDAQVYTALNQTQRSMRLGDGMATFNHASNALVGGSGDKIPHNSDQRTISGIDITPYAVQGWRSFIDKN</sequence>
<name>D2U127_9GAMM</name>
<dbReference type="AlphaFoldDB" id="D2U127"/>
<accession>D2U127</accession>
<evidence type="ECO:0000313" key="1">
    <source>
        <dbReference type="EMBL" id="CBA74333.1"/>
    </source>
</evidence>
<organism evidence="1">
    <name type="scientific">Arsenophonus nasoniae</name>
    <name type="common">son-killer infecting Nasonia vitripennis</name>
    <dbReference type="NCBI Taxonomy" id="638"/>
    <lineage>
        <taxon>Bacteria</taxon>
        <taxon>Pseudomonadati</taxon>
        <taxon>Pseudomonadota</taxon>
        <taxon>Gammaproteobacteria</taxon>
        <taxon>Enterobacterales</taxon>
        <taxon>Morganellaceae</taxon>
        <taxon>Arsenophonus</taxon>
    </lineage>
</organism>
<reference evidence="1" key="1">
    <citation type="journal article" date="2010" name="Insect Mol. Biol.">
        <title>The draft genome sequence of Arsenophonus nasoniae, son-killer bacterium of Nasonia vitripennis, reveals genes associated with virulence and symbiosis.</title>
        <authorList>
            <person name="Wilkes T."/>
            <person name="Darby A.C."/>
            <person name="Choi J."/>
            <person name="Colborne J.K."/>
            <person name="Werren J.H."/>
            <person name="Hurst G.D.D."/>
        </authorList>
    </citation>
    <scope>NUCLEOTIDE SEQUENCE</scope>
</reference>
<proteinExistence type="predicted"/>
<protein>
    <submittedName>
        <fullName evidence="1">Uncharacterized protein</fullName>
    </submittedName>
</protein>